<dbReference type="EMBL" id="BKCJ011108648">
    <property type="protein sequence ID" value="GFC87102.1"/>
    <property type="molecule type" value="Genomic_DNA"/>
</dbReference>
<proteinExistence type="predicted"/>
<organism evidence="1">
    <name type="scientific">Tanacetum cinerariifolium</name>
    <name type="common">Dalmatian daisy</name>
    <name type="synonym">Chrysanthemum cinerariifolium</name>
    <dbReference type="NCBI Taxonomy" id="118510"/>
    <lineage>
        <taxon>Eukaryota</taxon>
        <taxon>Viridiplantae</taxon>
        <taxon>Streptophyta</taxon>
        <taxon>Embryophyta</taxon>
        <taxon>Tracheophyta</taxon>
        <taxon>Spermatophyta</taxon>
        <taxon>Magnoliopsida</taxon>
        <taxon>eudicotyledons</taxon>
        <taxon>Gunneridae</taxon>
        <taxon>Pentapetalae</taxon>
        <taxon>asterids</taxon>
        <taxon>campanulids</taxon>
        <taxon>Asterales</taxon>
        <taxon>Asteraceae</taxon>
        <taxon>Asteroideae</taxon>
        <taxon>Anthemideae</taxon>
        <taxon>Anthemidinae</taxon>
        <taxon>Tanacetum</taxon>
    </lineage>
</organism>
<sequence length="208" mass="23375">RRAEPRVGTAQIHDRYERYRSHGVLKGPHERHQGQRRVLAGYEWLISNRLTIKRPVECYSTGRFFMPFHLVASIFGPPCQVYTSVAASDAWMVATQQLPLKQQVAAVHQRLTCDARVRGPVPAAAVCVSCLTAEGQRAYRAAQEKQRQAETADPRPQGFVLFYLINGRVVVPTDTAQWRPLVTRQQVQKIDWLTSEKAVSVAGARAQG</sequence>
<protein>
    <submittedName>
        <fullName evidence="1">Uncharacterized protein</fullName>
    </submittedName>
</protein>
<evidence type="ECO:0000313" key="1">
    <source>
        <dbReference type="EMBL" id="GFC87102.1"/>
    </source>
</evidence>
<feature type="non-terminal residue" evidence="1">
    <location>
        <position position="208"/>
    </location>
</feature>
<dbReference type="AlphaFoldDB" id="A0A699RSN4"/>
<gene>
    <name evidence="1" type="ORF">Tci_859072</name>
</gene>
<feature type="non-terminal residue" evidence="1">
    <location>
        <position position="1"/>
    </location>
</feature>
<reference evidence="1" key="1">
    <citation type="journal article" date="2019" name="Sci. Rep.">
        <title>Draft genome of Tanacetum cinerariifolium, the natural source of mosquito coil.</title>
        <authorList>
            <person name="Yamashiro T."/>
            <person name="Shiraishi A."/>
            <person name="Satake H."/>
            <person name="Nakayama K."/>
        </authorList>
    </citation>
    <scope>NUCLEOTIDE SEQUENCE</scope>
</reference>
<name>A0A699RSN4_TANCI</name>
<accession>A0A699RSN4</accession>
<comment type="caution">
    <text evidence="1">The sequence shown here is derived from an EMBL/GenBank/DDBJ whole genome shotgun (WGS) entry which is preliminary data.</text>
</comment>